<dbReference type="CDD" id="cd10148">
    <property type="entry name" value="CsoR-like_DUF156"/>
    <property type="match status" value="1"/>
</dbReference>
<reference evidence="3 4" key="1">
    <citation type="submission" date="2023-07" db="EMBL/GenBank/DDBJ databases">
        <title>Sequencing the genomes of 1000 actinobacteria strains.</title>
        <authorList>
            <person name="Klenk H.-P."/>
        </authorList>
    </citation>
    <scope>NUCLEOTIDE SEQUENCE [LARGE SCALE GENOMIC DNA]</scope>
    <source>
        <strain evidence="3 4">DSM 17163</strain>
    </source>
</reference>
<accession>A0ABT9NGJ5</accession>
<evidence type="ECO:0000256" key="1">
    <source>
        <dbReference type="ARBA" id="ARBA00005428"/>
    </source>
</evidence>
<proteinExistence type="inferred from homology"/>
<evidence type="ECO:0000313" key="4">
    <source>
        <dbReference type="Proteomes" id="UP001243212"/>
    </source>
</evidence>
<protein>
    <submittedName>
        <fullName evidence="3">DNA-binding FrmR family transcriptional regulator</fullName>
    </submittedName>
</protein>
<dbReference type="PANTHER" id="PTHR33677:SF5">
    <property type="entry name" value="TRANSCRIPTIONAL REPRESSOR FRMR"/>
    <property type="match status" value="1"/>
</dbReference>
<comment type="similarity">
    <text evidence="1">Belongs to the CsoR family.</text>
</comment>
<dbReference type="Gene3D" id="1.20.58.1000">
    <property type="entry name" value="Metal-sensitive repressor, helix protomer"/>
    <property type="match status" value="1"/>
</dbReference>
<dbReference type="Pfam" id="PF02583">
    <property type="entry name" value="Trns_repr_metal"/>
    <property type="match status" value="1"/>
</dbReference>
<dbReference type="GO" id="GO:0003677">
    <property type="term" value="F:DNA binding"/>
    <property type="evidence" value="ECO:0007669"/>
    <property type="project" value="UniProtKB-KW"/>
</dbReference>
<gene>
    <name evidence="3" type="ORF">J2S70_001110</name>
</gene>
<keyword evidence="4" id="KW-1185">Reference proteome</keyword>
<sequence>MAENDIDWEKEHRAALNRLKRARGQLNAVIENFENGGDCTDVIHQLSAVTSALNRAGYSIMASAMKNCMIADEPKHTPEELQKAFISLA</sequence>
<evidence type="ECO:0000256" key="2">
    <source>
        <dbReference type="ARBA" id="ARBA00023008"/>
    </source>
</evidence>
<comment type="caution">
    <text evidence="3">The sequence shown here is derived from an EMBL/GenBank/DDBJ whole genome shotgun (WGS) entry which is preliminary data.</text>
</comment>
<dbReference type="EMBL" id="JAUSQX010000001">
    <property type="protein sequence ID" value="MDP9806528.1"/>
    <property type="molecule type" value="Genomic_DNA"/>
</dbReference>
<organism evidence="3 4">
    <name type="scientific">Trueperella bonasi</name>
    <dbReference type="NCBI Taxonomy" id="312286"/>
    <lineage>
        <taxon>Bacteria</taxon>
        <taxon>Bacillati</taxon>
        <taxon>Actinomycetota</taxon>
        <taxon>Actinomycetes</taxon>
        <taxon>Actinomycetales</taxon>
        <taxon>Actinomycetaceae</taxon>
        <taxon>Trueperella</taxon>
    </lineage>
</organism>
<dbReference type="Proteomes" id="UP001243212">
    <property type="component" value="Unassembled WGS sequence"/>
</dbReference>
<dbReference type="PANTHER" id="PTHR33677">
    <property type="entry name" value="TRANSCRIPTIONAL REPRESSOR FRMR-RELATED"/>
    <property type="match status" value="1"/>
</dbReference>
<name>A0ABT9NGJ5_9ACTO</name>
<dbReference type="RefSeq" id="WP_307682747.1">
    <property type="nucleotide sequence ID" value="NZ_JAUSQX010000001.1"/>
</dbReference>
<evidence type="ECO:0000313" key="3">
    <source>
        <dbReference type="EMBL" id="MDP9806528.1"/>
    </source>
</evidence>
<dbReference type="InterPro" id="IPR003735">
    <property type="entry name" value="Metal_Tscrpt_repr"/>
</dbReference>
<dbReference type="InterPro" id="IPR038390">
    <property type="entry name" value="Metal_Tscrpt_repr_sf"/>
</dbReference>
<keyword evidence="2" id="KW-0186">Copper</keyword>
<keyword evidence="3" id="KW-0238">DNA-binding</keyword>